<evidence type="ECO:0000313" key="2">
    <source>
        <dbReference type="Proteomes" id="UP000828390"/>
    </source>
</evidence>
<comment type="caution">
    <text evidence="1">The sequence shown here is derived from an EMBL/GenBank/DDBJ whole genome shotgun (WGS) entry which is preliminary data.</text>
</comment>
<dbReference type="AlphaFoldDB" id="A0A9D3YD36"/>
<name>A0A9D3YD36_DREPO</name>
<dbReference type="EMBL" id="JAIWYP010000016">
    <property type="protein sequence ID" value="KAH3697632.1"/>
    <property type="molecule type" value="Genomic_DNA"/>
</dbReference>
<gene>
    <name evidence="1" type="ORF">DPMN_085137</name>
</gene>
<proteinExistence type="predicted"/>
<reference evidence="1" key="1">
    <citation type="journal article" date="2019" name="bioRxiv">
        <title>The Genome of the Zebra Mussel, Dreissena polymorpha: A Resource for Invasive Species Research.</title>
        <authorList>
            <person name="McCartney M.A."/>
            <person name="Auch B."/>
            <person name="Kono T."/>
            <person name="Mallez S."/>
            <person name="Zhang Y."/>
            <person name="Obille A."/>
            <person name="Becker A."/>
            <person name="Abrahante J.E."/>
            <person name="Garbe J."/>
            <person name="Badalamenti J.P."/>
            <person name="Herman A."/>
            <person name="Mangelson H."/>
            <person name="Liachko I."/>
            <person name="Sullivan S."/>
            <person name="Sone E.D."/>
            <person name="Koren S."/>
            <person name="Silverstein K.A.T."/>
            <person name="Beckman K.B."/>
            <person name="Gohl D.M."/>
        </authorList>
    </citation>
    <scope>NUCLEOTIDE SEQUENCE</scope>
    <source>
        <strain evidence="1">Duluth1</strain>
        <tissue evidence="1">Whole animal</tissue>
    </source>
</reference>
<evidence type="ECO:0000313" key="1">
    <source>
        <dbReference type="EMBL" id="KAH3697632.1"/>
    </source>
</evidence>
<accession>A0A9D3YD36</accession>
<dbReference type="Proteomes" id="UP000828390">
    <property type="component" value="Unassembled WGS sequence"/>
</dbReference>
<reference evidence="1" key="2">
    <citation type="submission" date="2020-11" db="EMBL/GenBank/DDBJ databases">
        <authorList>
            <person name="McCartney M.A."/>
            <person name="Auch B."/>
            <person name="Kono T."/>
            <person name="Mallez S."/>
            <person name="Becker A."/>
            <person name="Gohl D.M."/>
            <person name="Silverstein K.A.T."/>
            <person name="Koren S."/>
            <person name="Bechman K.B."/>
            <person name="Herman A."/>
            <person name="Abrahante J.E."/>
            <person name="Garbe J."/>
        </authorList>
    </citation>
    <scope>NUCLEOTIDE SEQUENCE</scope>
    <source>
        <strain evidence="1">Duluth1</strain>
        <tissue evidence="1">Whole animal</tissue>
    </source>
</reference>
<organism evidence="1 2">
    <name type="scientific">Dreissena polymorpha</name>
    <name type="common">Zebra mussel</name>
    <name type="synonym">Mytilus polymorpha</name>
    <dbReference type="NCBI Taxonomy" id="45954"/>
    <lineage>
        <taxon>Eukaryota</taxon>
        <taxon>Metazoa</taxon>
        <taxon>Spiralia</taxon>
        <taxon>Lophotrochozoa</taxon>
        <taxon>Mollusca</taxon>
        <taxon>Bivalvia</taxon>
        <taxon>Autobranchia</taxon>
        <taxon>Heteroconchia</taxon>
        <taxon>Euheterodonta</taxon>
        <taxon>Imparidentia</taxon>
        <taxon>Neoheterodontei</taxon>
        <taxon>Myida</taxon>
        <taxon>Dreissenoidea</taxon>
        <taxon>Dreissenidae</taxon>
        <taxon>Dreissena</taxon>
    </lineage>
</organism>
<sequence length="74" mass="8049">MHKGSAWVLSATSRVKPGRRRSSGGVLCRYSPGECRWSYSITCLCQEAAGFPRGSTWALPAQTLALPGLQRNKP</sequence>
<protein>
    <submittedName>
        <fullName evidence="1">Uncharacterized protein</fullName>
    </submittedName>
</protein>
<keyword evidence="2" id="KW-1185">Reference proteome</keyword>